<dbReference type="CDD" id="cd01310">
    <property type="entry name" value="TatD_DNAse"/>
    <property type="match status" value="1"/>
</dbReference>
<feature type="binding site" evidence="4">
    <location>
        <position position="95"/>
    </location>
    <ligand>
        <name>a divalent metal cation</name>
        <dbReference type="ChEBI" id="CHEBI:60240"/>
        <label>1</label>
    </ligand>
</feature>
<accession>A0A7V8NVZ1</accession>
<keyword evidence="3 5" id="KW-0378">Hydrolase</keyword>
<dbReference type="EMBL" id="JACDQQ010002505">
    <property type="protein sequence ID" value="MBA0088451.1"/>
    <property type="molecule type" value="Genomic_DNA"/>
</dbReference>
<dbReference type="InterPro" id="IPR015991">
    <property type="entry name" value="TatD/YcfH-like"/>
</dbReference>
<sequence length="271" mass="30242">MELIDSHAHIDFPQFAEDREAMLERARGAGVTTLLAIGTGPGPEKLDSAIPFAEQHDWIYATVGIHPHEAKESKPEHLERLRNLARHPRIIAWGEIGLDYFYNHSPRETQHKLFRDQMALAAQAKLPIIIHCRDAWSDCLNLLEEHWKPTGLGGILHCFSSTLEDARRGIDLGFLISFAGNLTFPKAQNLRDAAKALPLATILIETDSPYLAPQPYRGKRNEPAYVGEVARTLASVRNLSTDEIAAATSRNFRRLFRLPKAADTAAADSLR</sequence>
<dbReference type="GO" id="GO:0004536">
    <property type="term" value="F:DNA nuclease activity"/>
    <property type="evidence" value="ECO:0007669"/>
    <property type="project" value="InterPro"/>
</dbReference>
<dbReference type="PIRSF" id="PIRSF005902">
    <property type="entry name" value="DNase_TatD"/>
    <property type="match status" value="1"/>
</dbReference>
<dbReference type="SUPFAM" id="SSF51556">
    <property type="entry name" value="Metallo-dependent hydrolases"/>
    <property type="match status" value="1"/>
</dbReference>
<dbReference type="PANTHER" id="PTHR46124">
    <property type="entry name" value="D-AMINOACYL-TRNA DEACYLASE"/>
    <property type="match status" value="1"/>
</dbReference>
<feature type="binding site" evidence="4">
    <location>
        <position position="131"/>
    </location>
    <ligand>
        <name>a divalent metal cation</name>
        <dbReference type="ChEBI" id="CHEBI:60240"/>
        <label>2</label>
    </ligand>
</feature>
<name>A0A7V8NVZ1_9BACT</name>
<keyword evidence="6" id="KW-1185">Reference proteome</keyword>
<feature type="binding site" evidence="4">
    <location>
        <position position="7"/>
    </location>
    <ligand>
        <name>a divalent metal cation</name>
        <dbReference type="ChEBI" id="CHEBI:60240"/>
        <label>1</label>
    </ligand>
</feature>
<evidence type="ECO:0000313" key="6">
    <source>
        <dbReference type="Proteomes" id="UP000567293"/>
    </source>
</evidence>
<feature type="binding site" evidence="4">
    <location>
        <position position="9"/>
    </location>
    <ligand>
        <name>a divalent metal cation</name>
        <dbReference type="ChEBI" id="CHEBI:60240"/>
        <label>1</label>
    </ligand>
</feature>
<dbReference type="PANTHER" id="PTHR46124:SF2">
    <property type="entry name" value="D-AMINOACYL-TRNA DEACYLASE"/>
    <property type="match status" value="1"/>
</dbReference>
<dbReference type="NCBIfam" id="TIGR00010">
    <property type="entry name" value="YchF/TatD family DNA exonuclease"/>
    <property type="match status" value="1"/>
</dbReference>
<protein>
    <submittedName>
        <fullName evidence="5">TatD family hydrolase</fullName>
    </submittedName>
</protein>
<dbReference type="PROSITE" id="PS01091">
    <property type="entry name" value="TATD_3"/>
    <property type="match status" value="1"/>
</dbReference>
<feature type="binding site" evidence="4">
    <location>
        <position position="207"/>
    </location>
    <ligand>
        <name>a divalent metal cation</name>
        <dbReference type="ChEBI" id="CHEBI:60240"/>
        <label>1</label>
    </ligand>
</feature>
<dbReference type="InterPro" id="IPR001130">
    <property type="entry name" value="TatD-like"/>
</dbReference>
<dbReference type="Pfam" id="PF01026">
    <property type="entry name" value="TatD_DNase"/>
    <property type="match status" value="1"/>
</dbReference>
<dbReference type="Gene3D" id="3.20.20.140">
    <property type="entry name" value="Metal-dependent hydrolases"/>
    <property type="match status" value="1"/>
</dbReference>
<evidence type="ECO:0000256" key="4">
    <source>
        <dbReference type="PIRSR" id="PIRSR005902-1"/>
    </source>
</evidence>
<reference evidence="5" key="1">
    <citation type="submission" date="2020-06" db="EMBL/GenBank/DDBJ databases">
        <title>Legume-microbial interactions unlock mineral nutrients during tropical forest succession.</title>
        <authorList>
            <person name="Epihov D.Z."/>
        </authorList>
    </citation>
    <scope>NUCLEOTIDE SEQUENCE [LARGE SCALE GENOMIC DNA]</scope>
    <source>
        <strain evidence="5">Pan2503</strain>
    </source>
</reference>
<gene>
    <name evidence="5" type="ORF">HRJ53_25985</name>
</gene>
<dbReference type="PROSITE" id="PS01137">
    <property type="entry name" value="TATD_1"/>
    <property type="match status" value="1"/>
</dbReference>
<comment type="similarity">
    <text evidence="1">Belongs to the metallo-dependent hydrolases superfamily. TatD-type hydrolase family.</text>
</comment>
<dbReference type="GO" id="GO:0016788">
    <property type="term" value="F:hydrolase activity, acting on ester bonds"/>
    <property type="evidence" value="ECO:0007669"/>
    <property type="project" value="InterPro"/>
</dbReference>
<feature type="binding site" evidence="4">
    <location>
        <position position="157"/>
    </location>
    <ligand>
        <name>a divalent metal cation</name>
        <dbReference type="ChEBI" id="CHEBI:60240"/>
        <label>2</label>
    </ligand>
</feature>
<keyword evidence="2 4" id="KW-0479">Metal-binding</keyword>
<dbReference type="GO" id="GO:0046872">
    <property type="term" value="F:metal ion binding"/>
    <property type="evidence" value="ECO:0007669"/>
    <property type="project" value="UniProtKB-KW"/>
</dbReference>
<comment type="caution">
    <text evidence="5">The sequence shown here is derived from an EMBL/GenBank/DDBJ whole genome shotgun (WGS) entry which is preliminary data.</text>
</comment>
<dbReference type="GO" id="GO:0005829">
    <property type="term" value="C:cytosol"/>
    <property type="evidence" value="ECO:0007669"/>
    <property type="project" value="TreeGrafter"/>
</dbReference>
<dbReference type="InterPro" id="IPR032466">
    <property type="entry name" value="Metal_Hydrolase"/>
</dbReference>
<dbReference type="FunFam" id="3.20.20.140:FF:000005">
    <property type="entry name" value="TatD family hydrolase"/>
    <property type="match status" value="1"/>
</dbReference>
<evidence type="ECO:0000313" key="5">
    <source>
        <dbReference type="EMBL" id="MBA0088451.1"/>
    </source>
</evidence>
<organism evidence="5 6">
    <name type="scientific">Candidatus Acidiferrum panamense</name>
    <dbReference type="NCBI Taxonomy" id="2741543"/>
    <lineage>
        <taxon>Bacteria</taxon>
        <taxon>Pseudomonadati</taxon>
        <taxon>Acidobacteriota</taxon>
        <taxon>Terriglobia</taxon>
        <taxon>Candidatus Acidiferrales</taxon>
        <taxon>Candidatus Acidiferrum</taxon>
    </lineage>
</organism>
<evidence type="ECO:0000256" key="2">
    <source>
        <dbReference type="ARBA" id="ARBA00022723"/>
    </source>
</evidence>
<dbReference type="AlphaFoldDB" id="A0A7V8NVZ1"/>
<evidence type="ECO:0000256" key="3">
    <source>
        <dbReference type="ARBA" id="ARBA00022801"/>
    </source>
</evidence>
<evidence type="ECO:0000256" key="1">
    <source>
        <dbReference type="ARBA" id="ARBA00009275"/>
    </source>
</evidence>
<dbReference type="Proteomes" id="UP000567293">
    <property type="component" value="Unassembled WGS sequence"/>
</dbReference>
<proteinExistence type="inferred from homology"/>
<dbReference type="InterPro" id="IPR018228">
    <property type="entry name" value="DNase_TatD-rel_CS"/>
</dbReference>